<comment type="caution">
    <text evidence="4">The sequence shown here is derived from an EMBL/GenBank/DDBJ whole genome shotgun (WGS) entry which is preliminary data.</text>
</comment>
<dbReference type="GO" id="GO:0016747">
    <property type="term" value="F:acyltransferase activity, transferring groups other than amino-acyl groups"/>
    <property type="evidence" value="ECO:0007669"/>
    <property type="project" value="InterPro"/>
</dbReference>
<evidence type="ECO:0000313" key="4">
    <source>
        <dbReference type="EMBL" id="CAK3926631.1"/>
    </source>
</evidence>
<dbReference type="Proteomes" id="UP001296104">
    <property type="component" value="Unassembled WGS sequence"/>
</dbReference>
<sequence length="390" mass="42483">MGRLHPKAHFLDLSLAHHTPSGHSRGLSTSTTTSSTTTTTTTTVITATPASFFAGASRAAEVVPLRLAPREESTRVQLQKQRLRDQHAKQLVSTTTIPGFKTSAAFFASLRTNLRLHASPPPSPLSTPNSMRGSAASLPPPSPLSVPIMSENENNDVPPTSASEDPLAGVPELQTYVAKEPLERVDALKLVADSVAQQKNAANRALLFHPLNLGTLISIMAVVVRVMLDRRYDLLAAGMTCLGITMIGFVGCRYLTGPYLAAAERINWEWTGDVDVLMTRFGDEVIGTVLLAWESGDSKRKGKKAWRGVIKGWTVKLRYRHKGVGTGLLEEAVKEAKKKGAESLEFDEEHANSVRILPNLYNGSFDRSERMAREKLQALLESSPVKGKRK</sequence>
<evidence type="ECO:0000256" key="1">
    <source>
        <dbReference type="SAM" id="MobiDB-lite"/>
    </source>
</evidence>
<accession>A0AAI8YVL3</accession>
<proteinExistence type="predicted"/>
<feature type="compositionally biased region" description="Low complexity" evidence="1">
    <location>
        <begin position="28"/>
        <end position="40"/>
    </location>
</feature>
<dbReference type="InterPro" id="IPR000182">
    <property type="entry name" value="GNAT_dom"/>
</dbReference>
<dbReference type="AlphaFoldDB" id="A0AAI8YVL3"/>
<dbReference type="InterPro" id="IPR016181">
    <property type="entry name" value="Acyl_CoA_acyltransferase"/>
</dbReference>
<keyword evidence="2" id="KW-0472">Membrane</keyword>
<dbReference type="PROSITE" id="PS51186">
    <property type="entry name" value="GNAT"/>
    <property type="match status" value="1"/>
</dbReference>
<feature type="transmembrane region" description="Helical" evidence="2">
    <location>
        <begin position="234"/>
        <end position="255"/>
    </location>
</feature>
<evidence type="ECO:0000259" key="3">
    <source>
        <dbReference type="PROSITE" id="PS51186"/>
    </source>
</evidence>
<feature type="region of interest" description="Disordered" evidence="1">
    <location>
        <begin position="118"/>
        <end position="166"/>
    </location>
</feature>
<keyword evidence="2" id="KW-0812">Transmembrane</keyword>
<organism evidence="4 5">
    <name type="scientific">Lecanosticta acicola</name>
    <dbReference type="NCBI Taxonomy" id="111012"/>
    <lineage>
        <taxon>Eukaryota</taxon>
        <taxon>Fungi</taxon>
        <taxon>Dikarya</taxon>
        <taxon>Ascomycota</taxon>
        <taxon>Pezizomycotina</taxon>
        <taxon>Dothideomycetes</taxon>
        <taxon>Dothideomycetidae</taxon>
        <taxon>Mycosphaerellales</taxon>
        <taxon>Mycosphaerellaceae</taxon>
        <taxon>Lecanosticta</taxon>
    </lineage>
</organism>
<dbReference type="EMBL" id="CAVMBE010000013">
    <property type="protein sequence ID" value="CAK3926631.1"/>
    <property type="molecule type" value="Genomic_DNA"/>
</dbReference>
<feature type="transmembrane region" description="Helical" evidence="2">
    <location>
        <begin position="206"/>
        <end position="228"/>
    </location>
</feature>
<dbReference type="SUPFAM" id="SSF55729">
    <property type="entry name" value="Acyl-CoA N-acyltransferases (Nat)"/>
    <property type="match status" value="1"/>
</dbReference>
<dbReference type="Gene3D" id="3.40.630.30">
    <property type="match status" value="1"/>
</dbReference>
<keyword evidence="2" id="KW-1133">Transmembrane helix</keyword>
<keyword evidence="5" id="KW-1185">Reference proteome</keyword>
<gene>
    <name evidence="4" type="ORF">LECACI_7A002863</name>
</gene>
<evidence type="ECO:0000313" key="5">
    <source>
        <dbReference type="Proteomes" id="UP001296104"/>
    </source>
</evidence>
<dbReference type="CDD" id="cd04301">
    <property type="entry name" value="NAT_SF"/>
    <property type="match status" value="1"/>
</dbReference>
<protein>
    <recommendedName>
        <fullName evidence="3">N-acetyltransferase domain-containing protein</fullName>
    </recommendedName>
</protein>
<feature type="region of interest" description="Disordered" evidence="1">
    <location>
        <begin position="17"/>
        <end position="40"/>
    </location>
</feature>
<feature type="compositionally biased region" description="Polar residues" evidence="1">
    <location>
        <begin position="151"/>
        <end position="163"/>
    </location>
</feature>
<reference evidence="4" key="1">
    <citation type="submission" date="2023-11" db="EMBL/GenBank/DDBJ databases">
        <authorList>
            <person name="Alioto T."/>
            <person name="Alioto T."/>
            <person name="Gomez Garrido J."/>
        </authorList>
    </citation>
    <scope>NUCLEOTIDE SEQUENCE</scope>
</reference>
<evidence type="ECO:0000256" key="2">
    <source>
        <dbReference type="SAM" id="Phobius"/>
    </source>
</evidence>
<feature type="domain" description="N-acetyltransferase" evidence="3">
    <location>
        <begin position="239"/>
        <end position="390"/>
    </location>
</feature>
<feature type="compositionally biased region" description="Low complexity" evidence="1">
    <location>
        <begin position="126"/>
        <end position="137"/>
    </location>
</feature>
<name>A0AAI8YVL3_9PEZI</name>
<dbReference type="Pfam" id="PF00583">
    <property type="entry name" value="Acetyltransf_1"/>
    <property type="match status" value="1"/>
</dbReference>